<protein>
    <submittedName>
        <fullName evidence="2">Putative DNA-binding protein</fullName>
    </submittedName>
</protein>
<dbReference type="KEGG" id="cbb:CLD_2025"/>
<evidence type="ECO:0000313" key="2">
    <source>
        <dbReference type="EMBL" id="ACA46333.1"/>
    </source>
</evidence>
<evidence type="ECO:0000313" key="3">
    <source>
        <dbReference type="Proteomes" id="UP000008541"/>
    </source>
</evidence>
<evidence type="ECO:0000259" key="1">
    <source>
        <dbReference type="PROSITE" id="PS50943"/>
    </source>
</evidence>
<gene>
    <name evidence="2" type="ordered locus">CLD_2025</name>
</gene>
<name>B1IJ54_CLOBK</name>
<dbReference type="Gene3D" id="1.10.260.40">
    <property type="entry name" value="lambda repressor-like DNA-binding domains"/>
    <property type="match status" value="1"/>
</dbReference>
<reference evidence="2 3" key="1">
    <citation type="journal article" date="2007" name="PLoS ONE">
        <title>Analysis of the neurotoxin complex genes in Clostridium botulinum A1-A4 and B1 strains: BoNT/A3, /Ba4 and /B1 clusters are located within plasmids.</title>
        <authorList>
            <person name="Smith T.J."/>
            <person name="Hill K.K."/>
            <person name="Foley B.T."/>
            <person name="Detter J.C."/>
            <person name="Munk A.C."/>
            <person name="Bruce D.C."/>
            <person name="Doggett N.A."/>
            <person name="Smith L.A."/>
            <person name="Marks J.D."/>
            <person name="Xie G."/>
            <person name="Brettin T.S."/>
        </authorList>
    </citation>
    <scope>NUCLEOTIDE SEQUENCE [LARGE SCALE GENOMIC DNA]</scope>
    <source>
        <strain evidence="3">Okra / Type B1</strain>
    </source>
</reference>
<dbReference type="HOGENOM" id="CLU_2033988_0_0_9"/>
<sequence length="121" mass="13789">MSKIFAEKLKEYRKELSEKRNKKVGQIQLAEELGISKGNIGNLEAGKRLPSKTVLMKLVDHSGKGMDYWLDGVEEYEAPNTLDLVLDKMIEEGLIKDTNIDKEAWDIITEAVLVEVERKLQ</sequence>
<keyword evidence="2" id="KW-0238">DNA-binding</keyword>
<dbReference type="GO" id="GO:0003677">
    <property type="term" value="F:DNA binding"/>
    <property type="evidence" value="ECO:0007669"/>
    <property type="project" value="UniProtKB-KW"/>
</dbReference>
<proteinExistence type="predicted"/>
<dbReference type="SMART" id="SM00530">
    <property type="entry name" value="HTH_XRE"/>
    <property type="match status" value="1"/>
</dbReference>
<dbReference type="SUPFAM" id="SSF47413">
    <property type="entry name" value="lambda repressor-like DNA-binding domains"/>
    <property type="match status" value="1"/>
</dbReference>
<organism evidence="2 3">
    <name type="scientific">Clostridium botulinum (strain Okra / Type B1)</name>
    <dbReference type="NCBI Taxonomy" id="498213"/>
    <lineage>
        <taxon>Bacteria</taxon>
        <taxon>Bacillati</taxon>
        <taxon>Bacillota</taxon>
        <taxon>Clostridia</taxon>
        <taxon>Eubacteriales</taxon>
        <taxon>Clostridiaceae</taxon>
        <taxon>Clostridium</taxon>
    </lineage>
</organism>
<dbReference type="PROSITE" id="PS50943">
    <property type="entry name" value="HTH_CROC1"/>
    <property type="match status" value="1"/>
</dbReference>
<dbReference type="InterPro" id="IPR010982">
    <property type="entry name" value="Lambda_DNA-bd_dom_sf"/>
</dbReference>
<dbReference type="InterPro" id="IPR001387">
    <property type="entry name" value="Cro/C1-type_HTH"/>
</dbReference>
<dbReference type="AlphaFoldDB" id="B1IJ54"/>
<dbReference type="EMBL" id="CP000939">
    <property type="protein sequence ID" value="ACA46333.1"/>
    <property type="molecule type" value="Genomic_DNA"/>
</dbReference>
<dbReference type="RefSeq" id="WP_003399955.1">
    <property type="nucleotide sequence ID" value="NC_010516.1"/>
</dbReference>
<dbReference type="Pfam" id="PF01381">
    <property type="entry name" value="HTH_3"/>
    <property type="match status" value="1"/>
</dbReference>
<dbReference type="Proteomes" id="UP000008541">
    <property type="component" value="Chromosome"/>
</dbReference>
<feature type="domain" description="HTH cro/C1-type" evidence="1">
    <location>
        <begin position="9"/>
        <end position="69"/>
    </location>
</feature>
<dbReference type="CDD" id="cd00093">
    <property type="entry name" value="HTH_XRE"/>
    <property type="match status" value="1"/>
</dbReference>
<accession>B1IJ54</accession>